<feature type="repeat" description="RCC1" evidence="2">
    <location>
        <begin position="828"/>
        <end position="882"/>
    </location>
</feature>
<dbReference type="InterPro" id="IPR009091">
    <property type="entry name" value="RCC1/BLIP-II"/>
</dbReference>
<dbReference type="Pfam" id="PF25390">
    <property type="entry name" value="WD40_RLD"/>
    <property type="match status" value="1"/>
</dbReference>
<dbReference type="PANTHER" id="PTHR22870">
    <property type="entry name" value="REGULATOR OF CHROMOSOME CONDENSATION"/>
    <property type="match status" value="1"/>
</dbReference>
<gene>
    <name evidence="5" type="ORF">PFISCL1PPCAC_16386</name>
</gene>
<feature type="region of interest" description="Disordered" evidence="3">
    <location>
        <begin position="801"/>
        <end position="826"/>
    </location>
</feature>
<feature type="domain" description="RCC1-like" evidence="4">
    <location>
        <begin position="827"/>
        <end position="1087"/>
    </location>
</feature>
<evidence type="ECO:0000256" key="1">
    <source>
        <dbReference type="ARBA" id="ARBA00022737"/>
    </source>
</evidence>
<evidence type="ECO:0000256" key="3">
    <source>
        <dbReference type="SAM" id="MobiDB-lite"/>
    </source>
</evidence>
<comment type="caution">
    <text evidence="5">The sequence shown here is derived from an EMBL/GenBank/DDBJ whole genome shotgun (WGS) entry which is preliminary data.</text>
</comment>
<dbReference type="InterPro" id="IPR058923">
    <property type="entry name" value="RCC1-like_dom"/>
</dbReference>
<dbReference type="PRINTS" id="PR00633">
    <property type="entry name" value="RCCNDNSATION"/>
</dbReference>
<keyword evidence="1" id="KW-0677">Repeat</keyword>
<evidence type="ECO:0000259" key="4">
    <source>
        <dbReference type="Pfam" id="PF25390"/>
    </source>
</evidence>
<name>A0AAV5W5G4_9BILA</name>
<feature type="non-terminal residue" evidence="5">
    <location>
        <position position="1306"/>
    </location>
</feature>
<dbReference type="Pfam" id="PF00415">
    <property type="entry name" value="RCC1"/>
    <property type="match status" value="1"/>
</dbReference>
<dbReference type="InterPro" id="IPR051210">
    <property type="entry name" value="Ub_ligase/GEF_domain"/>
</dbReference>
<accession>A0AAV5W5G4</accession>
<evidence type="ECO:0000313" key="5">
    <source>
        <dbReference type="EMBL" id="GMT25089.1"/>
    </source>
</evidence>
<keyword evidence="6" id="KW-1185">Reference proteome</keyword>
<dbReference type="PROSITE" id="PS50012">
    <property type="entry name" value="RCC1_3"/>
    <property type="match status" value="4"/>
</dbReference>
<dbReference type="Gene3D" id="2.130.10.30">
    <property type="entry name" value="Regulator of chromosome condensation 1/beta-lactamase-inhibitor protein II"/>
    <property type="match status" value="2"/>
</dbReference>
<protein>
    <recommendedName>
        <fullName evidence="4">RCC1-like domain-containing protein</fullName>
    </recommendedName>
</protein>
<feature type="non-terminal residue" evidence="5">
    <location>
        <position position="1"/>
    </location>
</feature>
<organism evidence="5 6">
    <name type="scientific">Pristionchus fissidentatus</name>
    <dbReference type="NCBI Taxonomy" id="1538716"/>
    <lineage>
        <taxon>Eukaryota</taxon>
        <taxon>Metazoa</taxon>
        <taxon>Ecdysozoa</taxon>
        <taxon>Nematoda</taxon>
        <taxon>Chromadorea</taxon>
        <taxon>Rhabditida</taxon>
        <taxon>Rhabditina</taxon>
        <taxon>Diplogasteromorpha</taxon>
        <taxon>Diplogasteroidea</taxon>
        <taxon>Neodiplogasteridae</taxon>
        <taxon>Pristionchus</taxon>
    </lineage>
</organism>
<proteinExistence type="predicted"/>
<dbReference type="PANTHER" id="PTHR22870:SF408">
    <property type="entry name" value="OS09G0560450 PROTEIN"/>
    <property type="match status" value="1"/>
</dbReference>
<evidence type="ECO:0000256" key="2">
    <source>
        <dbReference type="PROSITE-ProRule" id="PRU00235"/>
    </source>
</evidence>
<dbReference type="EMBL" id="BTSY01000004">
    <property type="protein sequence ID" value="GMT25089.1"/>
    <property type="molecule type" value="Genomic_DNA"/>
</dbReference>
<evidence type="ECO:0000313" key="6">
    <source>
        <dbReference type="Proteomes" id="UP001432322"/>
    </source>
</evidence>
<feature type="region of interest" description="Disordered" evidence="3">
    <location>
        <begin position="1286"/>
        <end position="1306"/>
    </location>
</feature>
<feature type="repeat" description="RCC1" evidence="2">
    <location>
        <begin position="1014"/>
        <end position="1065"/>
    </location>
</feature>
<dbReference type="SUPFAM" id="SSF50985">
    <property type="entry name" value="RCC1/BLIP-II"/>
    <property type="match status" value="2"/>
</dbReference>
<reference evidence="5" key="1">
    <citation type="submission" date="2023-10" db="EMBL/GenBank/DDBJ databases">
        <title>Genome assembly of Pristionchus species.</title>
        <authorList>
            <person name="Yoshida K."/>
            <person name="Sommer R.J."/>
        </authorList>
    </citation>
    <scope>NUCLEOTIDE SEQUENCE</scope>
    <source>
        <strain evidence="5">RS5133</strain>
    </source>
</reference>
<dbReference type="InterPro" id="IPR000408">
    <property type="entry name" value="Reg_chr_condens"/>
</dbReference>
<feature type="repeat" description="RCC1" evidence="2">
    <location>
        <begin position="883"/>
        <end position="936"/>
    </location>
</feature>
<sequence length="1306" mass="142293">HWSRVLIKLHRFQHDDVIMLGYKAQCELDELSVDDLVIDYAYLSEDNFLLVALLTSKGNVQIVYEVGADRPRKRLVSIPSIWGRPIDPVAICIGPEAAFLALALSDGDILVVPMKLLLDVAWGASNLFVESSSILVPVCSSANLVLRTPTSILSFVSRTCTTPILVYSNKAGQVLIVDLLTRKLTIEVQAPESIHKIDVFHSTYGVDLLVTSFTGAQWIVPLENGDRGLRETLGVLIPSDLRALEPAAAIVSRCGDFVIRLDTEVNHVDLFTSTRALISQKPGIEDQTTGKLKVPVGTVAISVSSKTLFCLTTDNRVSYKLRFGLPLNQLNEERAPLWEPVGTEGMTEWPSLGMIPLRERGGSMPEALIINERGIVRIAPDNSSDTVAWLAESILYSDFPSPNALKEVGDHFSPGSSHSFISRILYLLLDRFSKAKQSYAAGQLTKIVTIAKNQEMSFDDLVLLMEKFKLDHLLLPQIMARVESNSRDGCRKRVLPLVVRSVETKWKSALEGDCTLSGFLCRHSDLKEGLSSLLSCSLWRSAALLLPRDETHSAIVLSYLIAKGPTLWRESEPSTRSLILCLVWPLKWELLNPEEASSFLSLLTQWLADLLDDVSALSKFARIGAVNMERCDSRARILFVVASLLAWSSPSSHSLHCPPSSMSTGLSSSLVYGLDRSLVQWGELSSVQRKAVEEVGAAQAVNGRRVPTPTTASPVNGVGGGEKSVKVDVSSLEVHSISVGCEHVLLLSSDGRLLSWGRNKYGQCGLGHAEPVKTPTALAGDWSSLLSLSCGQYHSAVIVAGGEGEEEDERKMENGQREEEEEEEGNEQRLLTWGWGVYGQLAHGEEEDRTADVWTPRRVRRMPCRARSVHCGRVHSALLSVEGEVWVVGGGAYGQLGTSDDRMKSFHWIKVDLGPGVGRVDLISTKFYHNIALTEDNRLFEWGKNPQELKMKMFVMRRLRNANAKEGEKTGKNALPTVVPKDFLGVSEISHEIGERIVGVSTGLSHCAAITQSGTLYTWGKNLDYQLGLGHKTERSEPTRVTEPEGVVWTSVHCGGNHSLGSSSDGRLWSWGRNDANQCAVSMVKAPTNARKFFFQAKEGSKKCVQLADDSTFVTVPTLVPTLTLHQPPNETDRAGVMAALVSLDTPSCQAASRFLSSLSAAPSPSLATLHLMAGEMLQAINCLSNKDGEIESPSALVSLIWDMVSNHEDCHTRGLLTAAFAHLPRTPSTVSNRQLRALWPSVWDEAGTPEGLGVEERVAMMAVWNPPSTSPPYVLIPASSLPSAATPTASPSISTTPAAAAAAAG</sequence>
<dbReference type="Proteomes" id="UP001432322">
    <property type="component" value="Unassembled WGS sequence"/>
</dbReference>
<feature type="repeat" description="RCC1" evidence="2">
    <location>
        <begin position="751"/>
        <end position="801"/>
    </location>
</feature>